<evidence type="ECO:0000256" key="9">
    <source>
        <dbReference type="ARBA" id="ARBA00022989"/>
    </source>
</evidence>
<comment type="subcellular location">
    <subcellularLocation>
        <location evidence="1">Cell membrane</location>
        <topology evidence="1">Multi-pass membrane protein</topology>
    </subcellularLocation>
</comment>
<dbReference type="InterPro" id="IPR007029">
    <property type="entry name" value="YHS_dom"/>
</dbReference>
<dbReference type="PRINTS" id="PR00119">
    <property type="entry name" value="CATATPASE"/>
</dbReference>
<keyword evidence="7" id="KW-0067">ATP-binding</keyword>
<keyword evidence="9 11" id="KW-1133">Transmembrane helix</keyword>
<feature type="transmembrane region" description="Helical" evidence="11">
    <location>
        <begin position="651"/>
        <end position="668"/>
    </location>
</feature>
<dbReference type="SFLD" id="SFLDG00002">
    <property type="entry name" value="C1.7:_P-type_atpase_like"/>
    <property type="match status" value="1"/>
</dbReference>
<sequence length="721" mass="77682">MAKDPVCGMIVNEKTGISSEFGGRKFYFCSPVCQKTFTEPEKELSRMKKRIYVATSGALALAIIRGALYLGVAAGAITVTWVPFPEIPFLSYGLLLFIIVTPVQFIGGWTFYVGGYHAIIRRTANMDLLISIGTLTAYIYSTIVLFFPDAIPGEEKFVYFEVSAVIIAFVLLGKYMEEAIKKKSSSAVRKLLDLSPPMACVIREGSEMEIPSNQIKMDDVMIVKPGEKIPTDGIIITGESSIDEKMITGESLPVGKKPGDQVIGATVNKQGLLHIKATKIGKDTALSQIVHVVEQAQSSTAKVQRMADSIAAKFVPSVVGAAVITFLLWYFVIGDFVAGLLAFVAVMIIACPCALGVATPAALMVGVGKGAESGILIRGAEYLERSQKINTIVFDKTGTITKGEPEVTDIVSLNELSEKQIIEYGGTVESGSEHPIAKAVVNKMKEMNIPLTTPEEFESLNGLGVKAMVHGKKIYTGNRKMMKQFGIDVRLAEQNMERLESEGKTAIMVIIDDKIEGIIAVADSLKETSQMAIFALTDLGIESIMITGDNEKTAQAIAKKVGIEKIIANVLPADKAKEIKKLQAQGKFVAMVGDGINDAPALAQADIGIAIGSGSDIAKETGGIILIRDDLMDVSRAIRLSRATMKKIKQNLFWAFAYNSGGIPIAALGLLSPIFAAAAMALSSISVIANSSMLKRYNITSGEEKLMKSEMFQKQKLEAMR</sequence>
<protein>
    <submittedName>
        <fullName evidence="13">Copper-translocating P-type ATPase</fullName>
    </submittedName>
</protein>
<keyword evidence="3" id="KW-1003">Cell membrane</keyword>
<dbReference type="InterPro" id="IPR023298">
    <property type="entry name" value="ATPase_P-typ_TM_dom_sf"/>
</dbReference>
<evidence type="ECO:0000256" key="3">
    <source>
        <dbReference type="ARBA" id="ARBA00022475"/>
    </source>
</evidence>
<evidence type="ECO:0000256" key="2">
    <source>
        <dbReference type="ARBA" id="ARBA00006024"/>
    </source>
</evidence>
<dbReference type="PANTHER" id="PTHR43520">
    <property type="entry name" value="ATP7, ISOFORM B"/>
    <property type="match status" value="1"/>
</dbReference>
<keyword evidence="10 11" id="KW-0472">Membrane</keyword>
<dbReference type="GO" id="GO:0005524">
    <property type="term" value="F:ATP binding"/>
    <property type="evidence" value="ECO:0007669"/>
    <property type="project" value="UniProtKB-KW"/>
</dbReference>
<dbReference type="Gene3D" id="2.70.150.10">
    <property type="entry name" value="Calcium-transporting ATPase, cytoplasmic transduction domain A"/>
    <property type="match status" value="1"/>
</dbReference>
<dbReference type="InterPro" id="IPR018303">
    <property type="entry name" value="ATPase_P-typ_P_site"/>
</dbReference>
<dbReference type="GO" id="GO:0055070">
    <property type="term" value="P:copper ion homeostasis"/>
    <property type="evidence" value="ECO:0007669"/>
    <property type="project" value="TreeGrafter"/>
</dbReference>
<dbReference type="GeneID" id="56067077"/>
<feature type="domain" description="TRASH" evidence="12">
    <location>
        <begin position="4"/>
        <end position="41"/>
    </location>
</feature>
<dbReference type="PRINTS" id="PR00943">
    <property type="entry name" value="CUATPASE"/>
</dbReference>
<evidence type="ECO:0000256" key="8">
    <source>
        <dbReference type="ARBA" id="ARBA00022967"/>
    </source>
</evidence>
<feature type="transmembrane region" description="Helical" evidence="11">
    <location>
        <begin position="157"/>
        <end position="176"/>
    </location>
</feature>
<dbReference type="PROSITE" id="PS00154">
    <property type="entry name" value="ATPASE_E1_E2"/>
    <property type="match status" value="1"/>
</dbReference>
<dbReference type="SUPFAM" id="SSF81653">
    <property type="entry name" value="Calcium ATPase, transduction domain A"/>
    <property type="match status" value="1"/>
</dbReference>
<evidence type="ECO:0000256" key="10">
    <source>
        <dbReference type="ARBA" id="ARBA00023136"/>
    </source>
</evidence>
<dbReference type="SMART" id="SM00746">
    <property type="entry name" value="TRASH"/>
    <property type="match status" value="1"/>
</dbReference>
<dbReference type="RefSeq" id="WP_179372296.1">
    <property type="nucleotide sequence ID" value="NZ_CP026995.1"/>
</dbReference>
<organism evidence="13 14">
    <name type="scientific">Nitrosopumilus ureiphilus</name>
    <dbReference type="NCBI Taxonomy" id="1470067"/>
    <lineage>
        <taxon>Archaea</taxon>
        <taxon>Nitrososphaerota</taxon>
        <taxon>Nitrososphaeria</taxon>
        <taxon>Nitrosopumilales</taxon>
        <taxon>Nitrosopumilaceae</taxon>
        <taxon>Nitrosopumilus</taxon>
    </lineage>
</organism>
<dbReference type="Pfam" id="PF04945">
    <property type="entry name" value="YHS"/>
    <property type="match status" value="1"/>
</dbReference>
<dbReference type="InterPro" id="IPR023299">
    <property type="entry name" value="ATPase_P-typ_cyto_dom_N"/>
</dbReference>
<dbReference type="InterPro" id="IPR001757">
    <property type="entry name" value="P_typ_ATPase"/>
</dbReference>
<keyword evidence="6" id="KW-0547">Nucleotide-binding</keyword>
<keyword evidence="14" id="KW-1185">Reference proteome</keyword>
<name>A0A7D5RAK4_9ARCH</name>
<dbReference type="NCBIfam" id="TIGR01494">
    <property type="entry name" value="ATPase_P-type"/>
    <property type="match status" value="1"/>
</dbReference>
<dbReference type="SFLD" id="SFLDS00003">
    <property type="entry name" value="Haloacid_Dehalogenase"/>
    <property type="match status" value="1"/>
</dbReference>
<feature type="transmembrane region" description="Helical" evidence="11">
    <location>
        <begin position="339"/>
        <end position="368"/>
    </location>
</feature>
<dbReference type="GO" id="GO:0016887">
    <property type="term" value="F:ATP hydrolysis activity"/>
    <property type="evidence" value="ECO:0007669"/>
    <property type="project" value="InterPro"/>
</dbReference>
<dbReference type="PANTHER" id="PTHR43520:SF8">
    <property type="entry name" value="P-TYPE CU(+) TRANSPORTER"/>
    <property type="match status" value="1"/>
</dbReference>
<dbReference type="KEGG" id="nue:C5F50_03370"/>
<dbReference type="EMBL" id="CP026995">
    <property type="protein sequence ID" value="QLH06222.1"/>
    <property type="molecule type" value="Genomic_DNA"/>
</dbReference>
<dbReference type="SFLD" id="SFLDF00027">
    <property type="entry name" value="p-type_atpase"/>
    <property type="match status" value="1"/>
</dbReference>
<dbReference type="InterPro" id="IPR008250">
    <property type="entry name" value="ATPase_P-typ_transduc_dom_A_sf"/>
</dbReference>
<dbReference type="InterPro" id="IPR023214">
    <property type="entry name" value="HAD_sf"/>
</dbReference>
<evidence type="ECO:0000256" key="11">
    <source>
        <dbReference type="SAM" id="Phobius"/>
    </source>
</evidence>
<dbReference type="PRINTS" id="PR00942">
    <property type="entry name" value="CUATPASEI"/>
</dbReference>
<evidence type="ECO:0000313" key="14">
    <source>
        <dbReference type="Proteomes" id="UP000509478"/>
    </source>
</evidence>
<dbReference type="SUPFAM" id="SSF81665">
    <property type="entry name" value="Calcium ATPase, transmembrane domain M"/>
    <property type="match status" value="1"/>
</dbReference>
<dbReference type="GO" id="GO:0043682">
    <property type="term" value="F:P-type divalent copper transporter activity"/>
    <property type="evidence" value="ECO:0007669"/>
    <property type="project" value="TreeGrafter"/>
</dbReference>
<dbReference type="Pfam" id="PF00702">
    <property type="entry name" value="Hydrolase"/>
    <property type="match status" value="1"/>
</dbReference>
<dbReference type="InterPro" id="IPR059000">
    <property type="entry name" value="ATPase_P-type_domA"/>
</dbReference>
<evidence type="ECO:0000256" key="5">
    <source>
        <dbReference type="ARBA" id="ARBA00022723"/>
    </source>
</evidence>
<feature type="transmembrane region" description="Helical" evidence="11">
    <location>
        <begin position="89"/>
        <end position="116"/>
    </location>
</feature>
<keyword evidence="4 11" id="KW-0812">Transmembrane</keyword>
<gene>
    <name evidence="13" type="ORF">C5F50_03370</name>
</gene>
<dbReference type="InterPro" id="IPR044492">
    <property type="entry name" value="P_typ_ATPase_HD_dom"/>
</dbReference>
<dbReference type="Pfam" id="PF00122">
    <property type="entry name" value="E1-E2_ATPase"/>
    <property type="match status" value="1"/>
</dbReference>
<dbReference type="AlphaFoldDB" id="A0A7D5RAK4"/>
<reference evidence="13 14" key="1">
    <citation type="submission" date="2018-02" db="EMBL/GenBank/DDBJ databases">
        <title>Complete genome of Nitrosopumilus ureaphilus PS0.</title>
        <authorList>
            <person name="Qin W."/>
            <person name="Zheng Y."/>
            <person name="Stahl D.A."/>
        </authorList>
    </citation>
    <scope>NUCLEOTIDE SEQUENCE [LARGE SCALE GENOMIC DNA]</scope>
    <source>
        <strain evidence="13 14">PS0</strain>
    </source>
</reference>
<evidence type="ECO:0000256" key="7">
    <source>
        <dbReference type="ARBA" id="ARBA00022840"/>
    </source>
</evidence>
<dbReference type="Gene3D" id="3.40.50.1000">
    <property type="entry name" value="HAD superfamily/HAD-like"/>
    <property type="match status" value="1"/>
</dbReference>
<evidence type="ECO:0000256" key="4">
    <source>
        <dbReference type="ARBA" id="ARBA00022692"/>
    </source>
</evidence>
<evidence type="ECO:0000256" key="1">
    <source>
        <dbReference type="ARBA" id="ARBA00004651"/>
    </source>
</evidence>
<feature type="transmembrane region" description="Helical" evidence="11">
    <location>
        <begin position="51"/>
        <end position="77"/>
    </location>
</feature>
<dbReference type="SUPFAM" id="SSF56784">
    <property type="entry name" value="HAD-like"/>
    <property type="match status" value="1"/>
</dbReference>
<dbReference type="InterPro" id="IPR036412">
    <property type="entry name" value="HAD-like_sf"/>
</dbReference>
<feature type="transmembrane region" description="Helical" evidence="11">
    <location>
        <begin position="314"/>
        <end position="333"/>
    </location>
</feature>
<comment type="similarity">
    <text evidence="2">Belongs to the cation transport ATPase (P-type) (TC 3.A.3) family. Type IB subfamily.</text>
</comment>
<dbReference type="GO" id="GO:0005507">
    <property type="term" value="F:copper ion binding"/>
    <property type="evidence" value="ECO:0007669"/>
    <property type="project" value="TreeGrafter"/>
</dbReference>
<dbReference type="FunFam" id="2.70.150.10:FF:000020">
    <property type="entry name" value="Copper-exporting P-type ATPase A"/>
    <property type="match status" value="1"/>
</dbReference>
<feature type="transmembrane region" description="Helical" evidence="11">
    <location>
        <begin position="128"/>
        <end position="151"/>
    </location>
</feature>
<dbReference type="InterPro" id="IPR011017">
    <property type="entry name" value="TRASH_dom"/>
</dbReference>
<dbReference type="InterPro" id="IPR027256">
    <property type="entry name" value="P-typ_ATPase_IB"/>
</dbReference>
<keyword evidence="8" id="KW-1278">Translocase</keyword>
<evidence type="ECO:0000313" key="13">
    <source>
        <dbReference type="EMBL" id="QLH06222.1"/>
    </source>
</evidence>
<dbReference type="OrthoDB" id="37898at2157"/>
<evidence type="ECO:0000259" key="12">
    <source>
        <dbReference type="SMART" id="SM00746"/>
    </source>
</evidence>
<dbReference type="Gene3D" id="3.40.1110.10">
    <property type="entry name" value="Calcium-transporting ATPase, cytoplasmic domain N"/>
    <property type="match status" value="1"/>
</dbReference>
<dbReference type="NCBIfam" id="TIGR01525">
    <property type="entry name" value="ATPase-IB_hvy"/>
    <property type="match status" value="1"/>
</dbReference>
<dbReference type="CDD" id="cd02094">
    <property type="entry name" value="P-type_ATPase_Cu-like"/>
    <property type="match status" value="1"/>
</dbReference>
<proteinExistence type="inferred from homology"/>
<dbReference type="NCBIfam" id="TIGR01511">
    <property type="entry name" value="ATPase-IB1_Cu"/>
    <property type="match status" value="1"/>
</dbReference>
<dbReference type="Proteomes" id="UP000509478">
    <property type="component" value="Chromosome"/>
</dbReference>
<keyword evidence="5" id="KW-0479">Metal-binding</keyword>
<evidence type="ECO:0000256" key="6">
    <source>
        <dbReference type="ARBA" id="ARBA00022741"/>
    </source>
</evidence>
<dbReference type="GO" id="GO:0005886">
    <property type="term" value="C:plasma membrane"/>
    <property type="evidence" value="ECO:0007669"/>
    <property type="project" value="UniProtKB-SubCell"/>
</dbReference>
<accession>A0A7D5RAK4</accession>